<dbReference type="InterPro" id="IPR000847">
    <property type="entry name" value="LysR_HTH_N"/>
</dbReference>
<dbReference type="CDD" id="cd05466">
    <property type="entry name" value="PBP2_LTTR_substrate"/>
    <property type="match status" value="1"/>
</dbReference>
<dbReference type="GO" id="GO:0003677">
    <property type="term" value="F:DNA binding"/>
    <property type="evidence" value="ECO:0007669"/>
    <property type="project" value="UniProtKB-KW"/>
</dbReference>
<evidence type="ECO:0000259" key="6">
    <source>
        <dbReference type="PROSITE" id="PS50931"/>
    </source>
</evidence>
<keyword evidence="4" id="KW-0804">Transcription</keyword>
<evidence type="ECO:0000256" key="1">
    <source>
        <dbReference type="ARBA" id="ARBA00009437"/>
    </source>
</evidence>
<evidence type="ECO:0000256" key="4">
    <source>
        <dbReference type="ARBA" id="ARBA00023163"/>
    </source>
</evidence>
<dbReference type="SUPFAM" id="SSF53850">
    <property type="entry name" value="Periplasmic binding protein-like II"/>
    <property type="match status" value="1"/>
</dbReference>
<sequence length="306" mass="34549">MNIEQLTYIVEVSNSKSLATAAKTLNISQSALSQAITKLEGELNLKIFNRSRTGAVTTKEGDHIVEKARSALDAIYQIKEEAKNQLNNVNDLLRLSTIPGLAGPIIDTYLSFRKKESHLKIEVNEKSSMEIIEDITNNKIDIGFIALNKTNISLVNDLNFTPIIEGKILVYASKESLLVKTTEVVTAALLKKQTFVLYKDEYVQSFITNFQRIYGPLNISFKTTNLDMINRAVTELGFVTIGHDISSKFNPYFPFDKMIGLNIVDSFDTSFRFGWIKKNENKLSEYTKLYVEEVNKILIEKNNGIT</sequence>
<dbReference type="Pfam" id="PF03466">
    <property type="entry name" value="LysR_substrate"/>
    <property type="match status" value="1"/>
</dbReference>
<dbReference type="Gene3D" id="1.10.10.10">
    <property type="entry name" value="Winged helix-like DNA-binding domain superfamily/Winged helix DNA-binding domain"/>
    <property type="match status" value="1"/>
</dbReference>
<reference evidence="7" key="1">
    <citation type="submission" date="2022-05" db="EMBL/GenBank/DDBJ databases">
        <authorList>
            <person name="Colautti A."/>
            <person name="Iacumin L."/>
        </authorList>
    </citation>
    <scope>NUCLEOTIDE SEQUENCE</scope>
    <source>
        <strain evidence="7">DSM 30747</strain>
    </source>
</reference>
<dbReference type="PRINTS" id="PR00039">
    <property type="entry name" value="HTHLYSR"/>
</dbReference>
<dbReference type="AlphaFoldDB" id="A0A9X3R8V6"/>
<evidence type="ECO:0000313" key="8">
    <source>
        <dbReference type="Proteomes" id="UP001152172"/>
    </source>
</evidence>
<dbReference type="SUPFAM" id="SSF46785">
    <property type="entry name" value="Winged helix' DNA-binding domain"/>
    <property type="match status" value="1"/>
</dbReference>
<dbReference type="RefSeq" id="WP_269920825.1">
    <property type="nucleotide sequence ID" value="NZ_JAMKBI010000001.1"/>
</dbReference>
<dbReference type="PROSITE" id="PS50931">
    <property type="entry name" value="HTH_LYSR"/>
    <property type="match status" value="1"/>
</dbReference>
<protein>
    <submittedName>
        <fullName evidence="7">LysR family transcriptional regulator</fullName>
    </submittedName>
</protein>
<dbReference type="InterPro" id="IPR036390">
    <property type="entry name" value="WH_DNA-bd_sf"/>
</dbReference>
<dbReference type="Proteomes" id="UP001152172">
    <property type="component" value="Unassembled WGS sequence"/>
</dbReference>
<keyword evidence="8" id="KW-1185">Reference proteome</keyword>
<comment type="similarity">
    <text evidence="1">Belongs to the LysR transcriptional regulatory family.</text>
</comment>
<dbReference type="Gene3D" id="3.40.190.290">
    <property type="match status" value="1"/>
</dbReference>
<dbReference type="FunFam" id="1.10.10.10:FF:000001">
    <property type="entry name" value="LysR family transcriptional regulator"/>
    <property type="match status" value="1"/>
</dbReference>
<evidence type="ECO:0000256" key="2">
    <source>
        <dbReference type="ARBA" id="ARBA00023015"/>
    </source>
</evidence>
<dbReference type="InterPro" id="IPR036388">
    <property type="entry name" value="WH-like_DNA-bd_sf"/>
</dbReference>
<keyword evidence="5" id="KW-0175">Coiled coil</keyword>
<name>A0A9X3R8V6_9BACI</name>
<evidence type="ECO:0000256" key="3">
    <source>
        <dbReference type="ARBA" id="ARBA00023125"/>
    </source>
</evidence>
<keyword evidence="3" id="KW-0238">DNA-binding</keyword>
<dbReference type="GO" id="GO:0003700">
    <property type="term" value="F:DNA-binding transcription factor activity"/>
    <property type="evidence" value="ECO:0007669"/>
    <property type="project" value="InterPro"/>
</dbReference>
<dbReference type="GO" id="GO:0032993">
    <property type="term" value="C:protein-DNA complex"/>
    <property type="evidence" value="ECO:0007669"/>
    <property type="project" value="TreeGrafter"/>
</dbReference>
<organism evidence="7 8">
    <name type="scientific">Psychrobacillus psychrodurans</name>
    <dbReference type="NCBI Taxonomy" id="126157"/>
    <lineage>
        <taxon>Bacteria</taxon>
        <taxon>Bacillati</taxon>
        <taxon>Bacillota</taxon>
        <taxon>Bacilli</taxon>
        <taxon>Bacillales</taxon>
        <taxon>Bacillaceae</taxon>
        <taxon>Psychrobacillus</taxon>
    </lineage>
</organism>
<feature type="domain" description="HTH lysR-type" evidence="6">
    <location>
        <begin position="1"/>
        <end position="58"/>
    </location>
</feature>
<comment type="caution">
    <text evidence="7">The sequence shown here is derived from an EMBL/GenBank/DDBJ whole genome shotgun (WGS) entry which is preliminary data.</text>
</comment>
<accession>A0A9X3R8V6</accession>
<dbReference type="PANTHER" id="PTHR30346">
    <property type="entry name" value="TRANSCRIPTIONAL DUAL REGULATOR HCAR-RELATED"/>
    <property type="match status" value="1"/>
</dbReference>
<dbReference type="InterPro" id="IPR005119">
    <property type="entry name" value="LysR_subst-bd"/>
</dbReference>
<evidence type="ECO:0000313" key="7">
    <source>
        <dbReference type="EMBL" id="MCZ8532201.1"/>
    </source>
</evidence>
<keyword evidence="2" id="KW-0805">Transcription regulation</keyword>
<dbReference type="EMBL" id="JAMKBI010000001">
    <property type="protein sequence ID" value="MCZ8532201.1"/>
    <property type="molecule type" value="Genomic_DNA"/>
</dbReference>
<evidence type="ECO:0000256" key="5">
    <source>
        <dbReference type="SAM" id="Coils"/>
    </source>
</evidence>
<gene>
    <name evidence="7" type="ORF">M9R61_02415</name>
</gene>
<dbReference type="PANTHER" id="PTHR30346:SF0">
    <property type="entry name" value="HCA OPERON TRANSCRIPTIONAL ACTIVATOR HCAR"/>
    <property type="match status" value="1"/>
</dbReference>
<dbReference type="Pfam" id="PF00126">
    <property type="entry name" value="HTH_1"/>
    <property type="match status" value="1"/>
</dbReference>
<feature type="coiled-coil region" evidence="5">
    <location>
        <begin position="65"/>
        <end position="92"/>
    </location>
</feature>
<proteinExistence type="inferred from homology"/>